<dbReference type="AlphaFoldDB" id="A0A8J6E014"/>
<dbReference type="Proteomes" id="UP000717585">
    <property type="component" value="Unassembled WGS sequence"/>
</dbReference>
<gene>
    <name evidence="1" type="ORF">J8273_4077</name>
</gene>
<evidence type="ECO:0000313" key="1">
    <source>
        <dbReference type="EMBL" id="KAG9394419.1"/>
    </source>
</evidence>
<proteinExistence type="predicted"/>
<name>A0A8J6E014_9EUKA</name>
<dbReference type="EMBL" id="JAHDYR010000015">
    <property type="protein sequence ID" value="KAG9394419.1"/>
    <property type="molecule type" value="Genomic_DNA"/>
</dbReference>
<evidence type="ECO:0000313" key="2">
    <source>
        <dbReference type="Proteomes" id="UP000717585"/>
    </source>
</evidence>
<protein>
    <submittedName>
        <fullName evidence="1">Uncharacterized protein</fullName>
    </submittedName>
</protein>
<keyword evidence="2" id="KW-1185">Reference proteome</keyword>
<reference evidence="1" key="1">
    <citation type="submission" date="2021-05" db="EMBL/GenBank/DDBJ databases">
        <title>A free-living protist that lacks canonical eukaryotic 1 DNA replication and segregation systems.</title>
        <authorList>
            <person name="Salas-Leiva D.E."/>
            <person name="Tromer E.C."/>
            <person name="Curtis B.A."/>
            <person name="Jerlstrom-Hultqvist J."/>
            <person name="Kolisko M."/>
            <person name="Yi Z."/>
            <person name="Salas-Leiva J.S."/>
            <person name="Gallot-Lavallee L."/>
            <person name="Kops G.J.P.L."/>
            <person name="Archibald J.M."/>
            <person name="Simpson A.G.B."/>
            <person name="Roger A.J."/>
        </authorList>
    </citation>
    <scope>NUCLEOTIDE SEQUENCE</scope>
    <source>
        <strain evidence="1">BICM</strain>
    </source>
</reference>
<organism evidence="1 2">
    <name type="scientific">Carpediemonas membranifera</name>
    <dbReference type="NCBI Taxonomy" id="201153"/>
    <lineage>
        <taxon>Eukaryota</taxon>
        <taxon>Metamonada</taxon>
        <taxon>Carpediemonas-like organisms</taxon>
        <taxon>Carpediemonas</taxon>
    </lineage>
</organism>
<sequence length="756" mass="86698">MVAHIVFESHIGTIYDDQPRSVERMNYLLGCTYFAMVGIGLNSARTRPQREQFCQLVREMEEADLISQRIHDARFFRPPADSRPFQRAATAHGNQHPPHPVFVRDDYRTHAIQERAVQDYNDSEERSANFSEIMELTSILMYVRNGFNSTQELFKLINNISRRLGKPISKNKTAEVLIKDLGIDMTRISGVSEALTEEERAFVKHLVPCRSVSGNTTWRRTMSGTQSRLELTNRLTVADGAEPTPFFDHDLVADHTWERPTLTLHYDSESDAVQHYQSLKGSVGIAHLGKRLNSSTWDKVETVWFDGVYYLQQAVLHPEWLESDQTNFERCSRALQDPGHVEFQPLKLLLWLDAWKGHTATFKIRIYDPSGFTFPNRITPPFRLVECLAGEKELTEEGNLQLVEEEVERIYQALIPIRGTDQVTTFDQVIVMGDHAAIRKLSSGIEGNGGHYPQPFNSIRRDHKALHPIPAHSRVTLHDLLEQKAAFHAVQADPDRVQDPKEEYGNFSDKRAIFENRPEPRVIHTERVVFCPPIMHNSHRLLEQVARLCASFPADRNATAVDKRKLQRMSSNRSIDRTVGCNEQSAARVRMANTTNEDYEALPESVQDIVRLIGYLQALYYSTEPVTDSKVAFHFLAASMCHLFHVMLSLQAHQTKLALLPPGQAEEKPCAQTLYVNSRLTAQPLLHDHLRIPLFYLLEEFFEREFIKNQEVRAELHRSAMIEKLCLTEQTTLICTFLTGIRSFGRQDYSVPLWFV</sequence>
<accession>A0A8J6E014</accession>
<comment type="caution">
    <text evidence="1">The sequence shown here is derived from an EMBL/GenBank/DDBJ whole genome shotgun (WGS) entry which is preliminary data.</text>
</comment>